<dbReference type="OrthoDB" id="1186563at2"/>
<reference evidence="2 3" key="1">
    <citation type="submission" date="2018-06" db="EMBL/GenBank/DDBJ databases">
        <title>Genomic Encyclopedia of Archaeal and Bacterial Type Strains, Phase II (KMG-II): from individual species to whole genera.</title>
        <authorList>
            <person name="Goeker M."/>
        </authorList>
    </citation>
    <scope>NUCLEOTIDE SEQUENCE [LARGE SCALE GENOMIC DNA]</scope>
    <source>
        <strain evidence="2 3">DSM 29821</strain>
    </source>
</reference>
<dbReference type="NCBIfam" id="TIGR03519">
    <property type="entry name" value="T9SS_PorP_fam"/>
    <property type="match status" value="1"/>
</dbReference>
<proteinExistence type="predicted"/>
<dbReference type="EMBL" id="QLMA01000007">
    <property type="protein sequence ID" value="RAJ77557.1"/>
    <property type="molecule type" value="Genomic_DNA"/>
</dbReference>
<gene>
    <name evidence="2" type="ORF">CLV59_107324</name>
</gene>
<protein>
    <submittedName>
        <fullName evidence="2">Type IX secretion system PorP/SprF family membrane protein</fullName>
    </submittedName>
</protein>
<dbReference type="RefSeq" id="WP_111594136.1">
    <property type="nucleotide sequence ID" value="NZ_QLMA01000007.1"/>
</dbReference>
<evidence type="ECO:0000313" key="3">
    <source>
        <dbReference type="Proteomes" id="UP000249819"/>
    </source>
</evidence>
<name>A0A327VT45_9BACT</name>
<comment type="caution">
    <text evidence="2">The sequence shown here is derived from an EMBL/GenBank/DDBJ whole genome shotgun (WGS) entry which is preliminary data.</text>
</comment>
<evidence type="ECO:0000313" key="2">
    <source>
        <dbReference type="EMBL" id="RAJ77557.1"/>
    </source>
</evidence>
<accession>A0A327VT45</accession>
<feature type="signal peptide" evidence="1">
    <location>
        <begin position="1"/>
        <end position="24"/>
    </location>
</feature>
<dbReference type="Proteomes" id="UP000249819">
    <property type="component" value="Unassembled WGS sequence"/>
</dbReference>
<dbReference type="Pfam" id="PF11751">
    <property type="entry name" value="PorP_SprF"/>
    <property type="match status" value="1"/>
</dbReference>
<dbReference type="AlphaFoldDB" id="A0A327VT45"/>
<evidence type="ECO:0000256" key="1">
    <source>
        <dbReference type="SAM" id="SignalP"/>
    </source>
</evidence>
<keyword evidence="3" id="KW-1185">Reference proteome</keyword>
<dbReference type="InterPro" id="IPR019861">
    <property type="entry name" value="PorP/SprF_Bacteroidetes"/>
</dbReference>
<feature type="chain" id="PRO_5016398107" evidence="1">
    <location>
        <begin position="25"/>
        <end position="340"/>
    </location>
</feature>
<sequence>MNHNKFFSLILGLTATVFSVQKSAAQVDPHFSQYYIYPMGLNPALTGAMDGDYRVSAIYRSQWGTVTSPYSTVGISADMATNRNINVGVNLYNQKAGNGGYNYTNGYFSIAYTGVKFGPDKLQCLSFGFQGGLLSRRFDPYKFQFGEQWMPGTGYNAGMPSGERFEKTTSSVFDAGFGIAYYDMDPEKNAALFGGVSAFHLTQPKDPFLKDGNKSAMPVHYSAHLGARIHLNETVLFVPNAKYSIQGNAQEKMLGAYFQLMANETTDFMLGANWRMNDALVPFAGVYFKGMTIGLSYDANVSQLGKIANSNSVNSFELSISFVGKRRNSIRTDYFKCPRF</sequence>
<organism evidence="2 3">
    <name type="scientific">Chitinophaga dinghuensis</name>
    <dbReference type="NCBI Taxonomy" id="1539050"/>
    <lineage>
        <taxon>Bacteria</taxon>
        <taxon>Pseudomonadati</taxon>
        <taxon>Bacteroidota</taxon>
        <taxon>Chitinophagia</taxon>
        <taxon>Chitinophagales</taxon>
        <taxon>Chitinophagaceae</taxon>
        <taxon>Chitinophaga</taxon>
    </lineage>
</organism>
<keyword evidence="1" id="KW-0732">Signal</keyword>